<comment type="caution">
    <text evidence="1">The sequence shown here is derived from an EMBL/GenBank/DDBJ whole genome shotgun (WGS) entry which is preliminary data.</text>
</comment>
<accession>A0ABX2DTQ7</accession>
<keyword evidence="2" id="KW-1185">Reference proteome</keyword>
<dbReference type="Proteomes" id="UP000711047">
    <property type="component" value="Unassembled WGS sequence"/>
</dbReference>
<protein>
    <submittedName>
        <fullName evidence="1">Uncharacterized protein</fullName>
    </submittedName>
</protein>
<reference evidence="1 2" key="1">
    <citation type="submission" date="2020-05" db="EMBL/GenBank/DDBJ databases">
        <title>Paenibacillus glebae, sp. nov., Paenibacillus humi sp. nov., Paenibacillus pedi sp. nov., Paenibacillus terrestris sp. nov. and Paenibacillus terricola sp. nov., isolated from a forest top soil sample.</title>
        <authorList>
            <person name="Qi S."/>
            <person name="Carlier A."/>
            <person name="Cnockaert M."/>
            <person name="Vandamme P."/>
        </authorList>
    </citation>
    <scope>NUCLEOTIDE SEQUENCE [LARGE SCALE GENOMIC DNA]</scope>
    <source>
        <strain evidence="1 2">LMG 29502</strain>
    </source>
</reference>
<evidence type="ECO:0000313" key="2">
    <source>
        <dbReference type="Proteomes" id="UP000711047"/>
    </source>
</evidence>
<name>A0ABX2DTQ7_9BACL</name>
<sequence length="130" mass="14987">MSYDLMIFEPSSAPRDKKEFMAWFEQQVQWSEDHEYNNPLVCSEPLQRLYSKLSEYFPNMNVDEEVFEAMEEAGTDNRLTDYSLGTDVIYAAFAYSVAGEAYTTMRSLAVEHKVGFFNVSSDDGEIIFPD</sequence>
<gene>
    <name evidence="1" type="ORF">HQN87_15895</name>
</gene>
<evidence type="ECO:0000313" key="1">
    <source>
        <dbReference type="EMBL" id="NQX46821.1"/>
    </source>
</evidence>
<proteinExistence type="predicted"/>
<dbReference type="EMBL" id="JABMKX010000008">
    <property type="protein sequence ID" value="NQX46821.1"/>
    <property type="molecule type" value="Genomic_DNA"/>
</dbReference>
<organism evidence="1 2">
    <name type="scientific">Paenibacillus tritici</name>
    <dbReference type="NCBI Taxonomy" id="1873425"/>
    <lineage>
        <taxon>Bacteria</taxon>
        <taxon>Bacillati</taxon>
        <taxon>Bacillota</taxon>
        <taxon>Bacilli</taxon>
        <taxon>Bacillales</taxon>
        <taxon>Paenibacillaceae</taxon>
        <taxon>Paenibacillus</taxon>
    </lineage>
</organism>
<dbReference type="RefSeq" id="WP_173135207.1">
    <property type="nucleotide sequence ID" value="NZ_JABMKX010000008.1"/>
</dbReference>